<gene>
    <name evidence="3" type="ORF">H072_1961</name>
</gene>
<evidence type="ECO:0000313" key="4">
    <source>
        <dbReference type="Proteomes" id="UP000015100"/>
    </source>
</evidence>
<reference evidence="3 4" key="1">
    <citation type="journal article" date="2013" name="PLoS Genet.">
        <title>Genomic mechanisms accounting for the adaptation to parasitism in nematode-trapping fungi.</title>
        <authorList>
            <person name="Meerupati T."/>
            <person name="Andersson K.M."/>
            <person name="Friman E."/>
            <person name="Kumar D."/>
            <person name="Tunlid A."/>
            <person name="Ahren D."/>
        </authorList>
    </citation>
    <scope>NUCLEOTIDE SEQUENCE [LARGE SCALE GENOMIC DNA]</scope>
    <source>
        <strain evidence="3 4">CBS 200.50</strain>
    </source>
</reference>
<feature type="region of interest" description="Disordered" evidence="1">
    <location>
        <begin position="49"/>
        <end position="112"/>
    </location>
</feature>
<sequence length="334" mass="35655">MHIKRGTQLATPAQAGTAKNNILENRGAETNPTSVVEAGDVVAHKLEDAYPGRPTPIKMQEPDPDHDDGDIQVDVEVPEDNAVLNQNWDDGVQDKDIEDNNNNDPEVTPEDLGIAKVADLPGLPLGMMGPIITINGPDAPTSDIDPDMIEVALPGSFEVVGSALPDGLELMSPNVDSELLNNNNDNMVEEIWIRTNDTPNDGANRMGYGLNPLDTLASELEGLMGGLMGGTGSRVKDPVPVLGQPIDEVMLANGLAQGAPNPSISTTGSTETPRPETGFEPIGRVAGIVALSVLGPIILISLLAVCALVYIKRRHRRRGYKEVEERLYGDGEWN</sequence>
<feature type="compositionally biased region" description="Acidic residues" evidence="1">
    <location>
        <begin position="62"/>
        <end position="79"/>
    </location>
</feature>
<dbReference type="HOGENOM" id="CLU_831608_0_0_1"/>
<feature type="compositionally biased region" description="Polar residues" evidence="1">
    <location>
        <begin position="260"/>
        <end position="272"/>
    </location>
</feature>
<keyword evidence="4" id="KW-1185">Reference proteome</keyword>
<keyword evidence="2" id="KW-0472">Membrane</keyword>
<name>S8C8W8_DACHA</name>
<dbReference type="OMA" id="IWIRTND"/>
<feature type="transmembrane region" description="Helical" evidence="2">
    <location>
        <begin position="285"/>
        <end position="311"/>
    </location>
</feature>
<keyword evidence="2" id="KW-1133">Transmembrane helix</keyword>
<organism evidence="3 4">
    <name type="scientific">Dactylellina haptotyla (strain CBS 200.50)</name>
    <name type="common">Nematode-trapping fungus</name>
    <name type="synonym">Monacrosporium haptotylum</name>
    <dbReference type="NCBI Taxonomy" id="1284197"/>
    <lineage>
        <taxon>Eukaryota</taxon>
        <taxon>Fungi</taxon>
        <taxon>Dikarya</taxon>
        <taxon>Ascomycota</taxon>
        <taxon>Pezizomycotina</taxon>
        <taxon>Orbiliomycetes</taxon>
        <taxon>Orbiliales</taxon>
        <taxon>Orbiliaceae</taxon>
        <taxon>Dactylellina</taxon>
    </lineage>
</organism>
<evidence type="ECO:0000313" key="3">
    <source>
        <dbReference type="EMBL" id="EPS44102.1"/>
    </source>
</evidence>
<protein>
    <submittedName>
        <fullName evidence="3">Uncharacterized protein</fullName>
    </submittedName>
</protein>
<feature type="compositionally biased region" description="Polar residues" evidence="1">
    <location>
        <begin position="17"/>
        <end position="34"/>
    </location>
</feature>
<dbReference type="EMBL" id="AQGS01000059">
    <property type="protein sequence ID" value="EPS44102.1"/>
    <property type="molecule type" value="Genomic_DNA"/>
</dbReference>
<comment type="caution">
    <text evidence="3">The sequence shown here is derived from an EMBL/GenBank/DDBJ whole genome shotgun (WGS) entry which is preliminary data.</text>
</comment>
<proteinExistence type="predicted"/>
<keyword evidence="2" id="KW-0812">Transmembrane</keyword>
<evidence type="ECO:0000256" key="2">
    <source>
        <dbReference type="SAM" id="Phobius"/>
    </source>
</evidence>
<feature type="region of interest" description="Disordered" evidence="1">
    <location>
        <begin position="257"/>
        <end position="276"/>
    </location>
</feature>
<feature type="region of interest" description="Disordered" evidence="1">
    <location>
        <begin position="1"/>
        <end position="35"/>
    </location>
</feature>
<accession>S8C8W8</accession>
<evidence type="ECO:0000256" key="1">
    <source>
        <dbReference type="SAM" id="MobiDB-lite"/>
    </source>
</evidence>
<dbReference type="Proteomes" id="UP000015100">
    <property type="component" value="Unassembled WGS sequence"/>
</dbReference>
<dbReference type="OrthoDB" id="5371521at2759"/>
<reference evidence="4" key="2">
    <citation type="submission" date="2013-04" db="EMBL/GenBank/DDBJ databases">
        <title>Genomic mechanisms accounting for the adaptation to parasitism in nematode-trapping fungi.</title>
        <authorList>
            <person name="Ahren D.G."/>
        </authorList>
    </citation>
    <scope>NUCLEOTIDE SEQUENCE [LARGE SCALE GENOMIC DNA]</scope>
    <source>
        <strain evidence="4">CBS 200.50</strain>
    </source>
</reference>
<dbReference type="AlphaFoldDB" id="S8C8W8"/>